<dbReference type="EMBL" id="QKZV01000001">
    <property type="protein sequence ID" value="PZX65847.1"/>
    <property type="molecule type" value="Genomic_DNA"/>
</dbReference>
<organism evidence="2 3">
    <name type="scientific">Hydrotalea sandarakina</name>
    <dbReference type="NCBI Taxonomy" id="1004304"/>
    <lineage>
        <taxon>Bacteria</taxon>
        <taxon>Pseudomonadati</taxon>
        <taxon>Bacteroidota</taxon>
        <taxon>Chitinophagia</taxon>
        <taxon>Chitinophagales</taxon>
        <taxon>Chitinophagaceae</taxon>
        <taxon>Hydrotalea</taxon>
    </lineage>
</organism>
<evidence type="ECO:0000313" key="3">
    <source>
        <dbReference type="Proteomes" id="UP000249720"/>
    </source>
</evidence>
<evidence type="ECO:0000313" key="2">
    <source>
        <dbReference type="EMBL" id="PZX65847.1"/>
    </source>
</evidence>
<dbReference type="Proteomes" id="UP000249720">
    <property type="component" value="Unassembled WGS sequence"/>
</dbReference>
<name>A0A2W7SG07_9BACT</name>
<dbReference type="InterPro" id="IPR011008">
    <property type="entry name" value="Dimeric_a/b-barrel"/>
</dbReference>
<dbReference type="PROSITE" id="PS51502">
    <property type="entry name" value="S_R_A_B_BARREL"/>
    <property type="match status" value="1"/>
</dbReference>
<sequence>MIPENYFIHHVYFWLKEPNNQQAHAALHEGLQALSKVPQIKSFHIGVPASTNRNVIERSYHFSWLAIFENLTDEEIYQTHPIHLRFIETCGHLWEKVVVFDSVSPSK</sequence>
<dbReference type="SUPFAM" id="SSF54909">
    <property type="entry name" value="Dimeric alpha+beta barrel"/>
    <property type="match status" value="1"/>
</dbReference>
<reference evidence="2 3" key="1">
    <citation type="submission" date="2018-06" db="EMBL/GenBank/DDBJ databases">
        <title>Genomic Encyclopedia of Archaeal and Bacterial Type Strains, Phase II (KMG-II): from individual species to whole genera.</title>
        <authorList>
            <person name="Goeker M."/>
        </authorList>
    </citation>
    <scope>NUCLEOTIDE SEQUENCE [LARGE SCALE GENOMIC DNA]</scope>
    <source>
        <strain evidence="2 3">DSM 23241</strain>
    </source>
</reference>
<gene>
    <name evidence="2" type="ORF">LX80_00340</name>
</gene>
<dbReference type="Gene3D" id="3.30.70.100">
    <property type="match status" value="1"/>
</dbReference>
<dbReference type="Pfam" id="PF07876">
    <property type="entry name" value="Dabb"/>
    <property type="match status" value="1"/>
</dbReference>
<accession>A0A2W7SG07</accession>
<dbReference type="OrthoDB" id="7189263at2"/>
<dbReference type="RefSeq" id="WP_111293296.1">
    <property type="nucleotide sequence ID" value="NZ_QKZV01000001.1"/>
</dbReference>
<comment type="caution">
    <text evidence="2">The sequence shown here is derived from an EMBL/GenBank/DDBJ whole genome shotgun (WGS) entry which is preliminary data.</text>
</comment>
<protein>
    <submittedName>
        <fullName evidence="2">Stress responsive alpha/beta barrel protein</fullName>
    </submittedName>
</protein>
<evidence type="ECO:0000259" key="1">
    <source>
        <dbReference type="PROSITE" id="PS51502"/>
    </source>
</evidence>
<proteinExistence type="predicted"/>
<keyword evidence="3" id="KW-1185">Reference proteome</keyword>
<dbReference type="AlphaFoldDB" id="A0A2W7SG07"/>
<dbReference type="InterPro" id="IPR013097">
    <property type="entry name" value="Dabb"/>
</dbReference>
<feature type="domain" description="Stress-response A/B barrel" evidence="1">
    <location>
        <begin position="7"/>
        <end position="102"/>
    </location>
</feature>
<dbReference type="SMART" id="SM00886">
    <property type="entry name" value="Dabb"/>
    <property type="match status" value="1"/>
</dbReference>